<gene>
    <name evidence="2" type="ordered locus">MCE_07240</name>
</gene>
<dbReference type="KEGG" id="ram:MCE_07240"/>
<dbReference type="EMBL" id="CP003334">
    <property type="protein sequence ID" value="AFC70232.1"/>
    <property type="molecule type" value="Genomic_DNA"/>
</dbReference>
<sequence>MLKRDLIKLKNKSSEEIDRIKTDIKNIKAEIKKIEASVDEIKQLNDDISLAIVSLKDKYFNIIRILKKIYFGKIGKKILKI</sequence>
<dbReference type="HOGENOM" id="CLU_2571630_0_0_5"/>
<name>H8K2W4_RICAG</name>
<reference evidence="2 3" key="2">
    <citation type="journal article" date="2016" name="Int. J. Syst. Evol. Microbiol.">
        <title>Rickettsia amblyommatis sp. nov., a spotted fever group Rickettsia associated with multiple species of Amblyomma ticks in North, Central and South America.</title>
        <authorList>
            <person name="Karpathy S.E."/>
            <person name="Slater K.S."/>
            <person name="Goldsmith C.S."/>
            <person name="Nicholson W.L."/>
            <person name="Paddock C.D."/>
        </authorList>
    </citation>
    <scope>NUCLEOTIDE SEQUENCE [LARGE SCALE GENOMIC DNA]</scope>
    <source>
        <strain evidence="2 3">GAT-30V</strain>
    </source>
</reference>
<dbReference type="Proteomes" id="UP000008005">
    <property type="component" value="Chromosome"/>
</dbReference>
<reference evidence="3" key="1">
    <citation type="submission" date="2012-02" db="EMBL/GenBank/DDBJ databases">
        <title>Complete genome sequence of Candidatus Rickettsia amblyommii strain GAT-30V.</title>
        <authorList>
            <person name="Johnson S.L."/>
            <person name="Munk A.C."/>
            <person name="Han S."/>
            <person name="Bruce D.C."/>
            <person name="Dasch G.A."/>
        </authorList>
    </citation>
    <scope>NUCLEOTIDE SEQUENCE [LARGE SCALE GENOMIC DNA]</scope>
    <source>
        <strain evidence="3">GAT-30V</strain>
    </source>
</reference>
<organism evidence="2 3">
    <name type="scientific">Rickettsia amblyommatis (strain GAT-30V)</name>
    <name type="common">Rickettsia amblyommii</name>
    <dbReference type="NCBI Taxonomy" id="1105111"/>
    <lineage>
        <taxon>Bacteria</taxon>
        <taxon>Pseudomonadati</taxon>
        <taxon>Pseudomonadota</taxon>
        <taxon>Alphaproteobacteria</taxon>
        <taxon>Rickettsiales</taxon>
        <taxon>Rickettsiaceae</taxon>
        <taxon>Rickettsieae</taxon>
        <taxon>Rickettsia</taxon>
        <taxon>spotted fever group</taxon>
    </lineage>
</organism>
<evidence type="ECO:0000313" key="3">
    <source>
        <dbReference type="Proteomes" id="UP000008005"/>
    </source>
</evidence>
<accession>H8K2W4</accession>
<proteinExistence type="predicted"/>
<keyword evidence="1" id="KW-0175">Coiled coil</keyword>
<evidence type="ECO:0000313" key="2">
    <source>
        <dbReference type="EMBL" id="AFC70232.1"/>
    </source>
</evidence>
<evidence type="ECO:0000256" key="1">
    <source>
        <dbReference type="SAM" id="Coils"/>
    </source>
</evidence>
<feature type="coiled-coil region" evidence="1">
    <location>
        <begin position="10"/>
        <end position="47"/>
    </location>
</feature>
<dbReference type="STRING" id="1105111.MCE_07240"/>
<protein>
    <submittedName>
        <fullName evidence="2">Uncharacterized protein</fullName>
    </submittedName>
</protein>
<dbReference type="AlphaFoldDB" id="H8K2W4"/>